<dbReference type="Proteomes" id="UP001159363">
    <property type="component" value="Chromosome 11"/>
</dbReference>
<organism evidence="1 2">
    <name type="scientific">Dryococelus australis</name>
    <dbReference type="NCBI Taxonomy" id="614101"/>
    <lineage>
        <taxon>Eukaryota</taxon>
        <taxon>Metazoa</taxon>
        <taxon>Ecdysozoa</taxon>
        <taxon>Arthropoda</taxon>
        <taxon>Hexapoda</taxon>
        <taxon>Insecta</taxon>
        <taxon>Pterygota</taxon>
        <taxon>Neoptera</taxon>
        <taxon>Polyneoptera</taxon>
        <taxon>Phasmatodea</taxon>
        <taxon>Verophasmatodea</taxon>
        <taxon>Anareolatae</taxon>
        <taxon>Phasmatidae</taxon>
        <taxon>Eurycanthinae</taxon>
        <taxon>Dryococelus</taxon>
    </lineage>
</organism>
<accession>A0ABQ9GI04</accession>
<sequence>MDNPIRNGNKNARPEAKESKLAELISVDGLGRSAHFTANGLYLRGRYNDPRNHSPRQPIALVYEILCPNLLQFLAGIPDNLPCKELYLVLESEGKVNWSSLRKSASQEQHCLARLPHANICRCTHEGMNLACGVRGLSIDVKNGLAFSPFLFDFSNLATLHEETFQNLSSLRELVMRETTSPVSPGVVLAEEHFRTLGHARSLPTLLYTPSLPKAHETSRLENSRSVAGSGHKPPVPTWLRQCCNSSIDGRYRRGATIVSRIGFKLRILAIRDHNLTYHERITPKRETIPVILVQKSKRKPFGWQGALRKTSFMVSVVLHLRNETNIVMLGQVNMREHLDEGHRRSVQKHNELSTESENPSVFRGLLEFVAILDNVVRDHLENSNIFKADETTDISCTSQMFIVIRYNFKDSIFERFWGYLFLTDPNADGISSVILELLRNLGVDKNQKNSLRRHMTVQL</sequence>
<protein>
    <submittedName>
        <fullName evidence="1">Uncharacterized protein</fullName>
    </submittedName>
</protein>
<proteinExistence type="predicted"/>
<comment type="caution">
    <text evidence="1">The sequence shown here is derived from an EMBL/GenBank/DDBJ whole genome shotgun (WGS) entry which is preliminary data.</text>
</comment>
<reference evidence="1 2" key="1">
    <citation type="submission" date="2023-02" db="EMBL/GenBank/DDBJ databases">
        <title>LHISI_Scaffold_Assembly.</title>
        <authorList>
            <person name="Stuart O.P."/>
            <person name="Cleave R."/>
            <person name="Magrath M.J.L."/>
            <person name="Mikheyev A.S."/>
        </authorList>
    </citation>
    <scope>NUCLEOTIDE SEQUENCE [LARGE SCALE GENOMIC DNA]</scope>
    <source>
        <strain evidence="1">Daus_M_001</strain>
        <tissue evidence="1">Leg muscle</tissue>
    </source>
</reference>
<name>A0ABQ9GI04_9NEOP</name>
<evidence type="ECO:0000313" key="1">
    <source>
        <dbReference type="EMBL" id="KAJ8871653.1"/>
    </source>
</evidence>
<keyword evidence="2" id="KW-1185">Reference proteome</keyword>
<evidence type="ECO:0000313" key="2">
    <source>
        <dbReference type="Proteomes" id="UP001159363"/>
    </source>
</evidence>
<dbReference type="EMBL" id="JARBHB010000012">
    <property type="protein sequence ID" value="KAJ8871653.1"/>
    <property type="molecule type" value="Genomic_DNA"/>
</dbReference>
<gene>
    <name evidence="1" type="ORF">PR048_027980</name>
</gene>